<evidence type="ECO:0000313" key="1">
    <source>
        <dbReference type="EMBL" id="VDM10894.1"/>
    </source>
</evidence>
<dbReference type="Proteomes" id="UP000270924">
    <property type="component" value="Unassembled WGS sequence"/>
</dbReference>
<name>A0A3P7E418_WUCBA</name>
<dbReference type="OrthoDB" id="5861778at2759"/>
<protein>
    <submittedName>
        <fullName evidence="1">Uncharacterized protein</fullName>
    </submittedName>
</protein>
<evidence type="ECO:0000313" key="2">
    <source>
        <dbReference type="Proteomes" id="UP000270924"/>
    </source>
</evidence>
<sequence length="109" mass="12253">MLSFADSLIMKNSETMLGYVTEEIDIRLLPSEIYEYKVSVMALCAGRLPFPKLTIRSSMFDPTMLDEITLLSTPDAMFILLAVGPGCLHWHEACSSFIIIQLQHDHGEC</sequence>
<organism evidence="1 2">
    <name type="scientific">Wuchereria bancrofti</name>
    <dbReference type="NCBI Taxonomy" id="6293"/>
    <lineage>
        <taxon>Eukaryota</taxon>
        <taxon>Metazoa</taxon>
        <taxon>Ecdysozoa</taxon>
        <taxon>Nematoda</taxon>
        <taxon>Chromadorea</taxon>
        <taxon>Rhabditida</taxon>
        <taxon>Spirurina</taxon>
        <taxon>Spiruromorpha</taxon>
        <taxon>Filarioidea</taxon>
        <taxon>Onchocercidae</taxon>
        <taxon>Wuchereria</taxon>
    </lineage>
</organism>
<keyword evidence="2" id="KW-1185">Reference proteome</keyword>
<dbReference type="InParanoid" id="A0A3P7E418"/>
<accession>A0A3P7E418</accession>
<reference evidence="1 2" key="1">
    <citation type="submission" date="2018-11" db="EMBL/GenBank/DDBJ databases">
        <authorList>
            <consortium name="Pathogen Informatics"/>
        </authorList>
    </citation>
    <scope>NUCLEOTIDE SEQUENCE [LARGE SCALE GENOMIC DNA]</scope>
</reference>
<gene>
    <name evidence="1" type="ORF">WBA_LOCUS4280</name>
</gene>
<dbReference type="AlphaFoldDB" id="A0A3P7E418"/>
<dbReference type="EMBL" id="UYWW01001711">
    <property type="protein sequence ID" value="VDM10894.1"/>
    <property type="molecule type" value="Genomic_DNA"/>
</dbReference>
<proteinExistence type="predicted"/>